<evidence type="ECO:0000313" key="9">
    <source>
        <dbReference type="Proteomes" id="UP000189369"/>
    </source>
</evidence>
<dbReference type="InterPro" id="IPR009000">
    <property type="entry name" value="Transl_B-barrel_sf"/>
</dbReference>
<dbReference type="InterPro" id="IPR002676">
    <property type="entry name" value="RimM_N"/>
</dbReference>
<dbReference type="Pfam" id="PF24986">
    <property type="entry name" value="PRC_RimM"/>
    <property type="match status" value="1"/>
</dbReference>
<dbReference type="STRING" id="643674.PAEH1_04185"/>
<evidence type="ECO:0000313" key="8">
    <source>
        <dbReference type="EMBL" id="AQS50967.1"/>
    </source>
</evidence>
<comment type="function">
    <text evidence="5">An accessory protein needed during the final step in the assembly of 30S ribosomal subunit, possibly for assembly of the head region. Essential for efficient processing of 16S rRNA. May be needed both before and after RbfA during the maturation of 16S rRNA. It has affinity for free ribosomal 30S subunits but not for 70S ribosomes.</text>
</comment>
<evidence type="ECO:0000256" key="5">
    <source>
        <dbReference type="HAMAP-Rule" id="MF_00014"/>
    </source>
</evidence>
<dbReference type="InterPro" id="IPR011033">
    <property type="entry name" value="PRC_barrel-like_sf"/>
</dbReference>
<dbReference type="KEGG" id="phn:PAEH1_04185"/>
<dbReference type="InterPro" id="IPR011961">
    <property type="entry name" value="RimM"/>
</dbReference>
<dbReference type="HAMAP" id="MF_00014">
    <property type="entry name" value="Ribosome_mat_RimM"/>
    <property type="match status" value="1"/>
</dbReference>
<comment type="similarity">
    <text evidence="5">Belongs to the RimM family.</text>
</comment>
<dbReference type="Pfam" id="PF01782">
    <property type="entry name" value="RimM"/>
    <property type="match status" value="1"/>
</dbReference>
<dbReference type="EMBL" id="CP019697">
    <property type="protein sequence ID" value="AQS50967.1"/>
    <property type="molecule type" value="Genomic_DNA"/>
</dbReference>
<gene>
    <name evidence="5" type="primary">rimM</name>
    <name evidence="8" type="ORF">PAEH1_04185</name>
</gene>
<feature type="domain" description="Ribosome maturation factor RimM PRC barrel" evidence="7">
    <location>
        <begin position="120"/>
        <end position="204"/>
    </location>
</feature>
<dbReference type="NCBIfam" id="TIGR02273">
    <property type="entry name" value="16S_RimM"/>
    <property type="match status" value="1"/>
</dbReference>
<evidence type="ECO:0000256" key="3">
    <source>
        <dbReference type="ARBA" id="ARBA00022552"/>
    </source>
</evidence>
<dbReference type="GO" id="GO:0043022">
    <property type="term" value="F:ribosome binding"/>
    <property type="evidence" value="ECO:0007669"/>
    <property type="project" value="InterPro"/>
</dbReference>
<dbReference type="SUPFAM" id="SSF50346">
    <property type="entry name" value="PRC-barrel domain"/>
    <property type="match status" value="1"/>
</dbReference>
<evidence type="ECO:0000259" key="7">
    <source>
        <dbReference type="Pfam" id="PF24986"/>
    </source>
</evidence>
<comment type="subunit">
    <text evidence="5">Binds ribosomal protein uS19.</text>
</comment>
<feature type="domain" description="RimM N-terminal" evidence="6">
    <location>
        <begin position="17"/>
        <end position="108"/>
    </location>
</feature>
<dbReference type="GO" id="GO:0005737">
    <property type="term" value="C:cytoplasm"/>
    <property type="evidence" value="ECO:0007669"/>
    <property type="project" value="UniProtKB-SubCell"/>
</dbReference>
<keyword evidence="2 5" id="KW-0690">Ribosome biogenesis</keyword>
<dbReference type="Gene3D" id="2.40.30.60">
    <property type="entry name" value="RimM"/>
    <property type="match status" value="1"/>
</dbReference>
<organism evidence="8 9">
    <name type="scientific">Paenalcaligenes hominis</name>
    <dbReference type="NCBI Taxonomy" id="643674"/>
    <lineage>
        <taxon>Bacteria</taxon>
        <taxon>Pseudomonadati</taxon>
        <taxon>Pseudomonadota</taxon>
        <taxon>Betaproteobacteria</taxon>
        <taxon>Burkholderiales</taxon>
        <taxon>Alcaligenaceae</taxon>
        <taxon>Paenalcaligenes</taxon>
    </lineage>
</organism>
<dbReference type="InterPro" id="IPR036976">
    <property type="entry name" value="RimM_N_sf"/>
</dbReference>
<dbReference type="Gene3D" id="2.30.30.240">
    <property type="entry name" value="PRC-barrel domain"/>
    <property type="match status" value="1"/>
</dbReference>
<sequence>MPLKQMSLDLPTDLVEVGRVVSAYGVRGWIKVQPYSADAEALLSVRKWWLRAPVPPNKAGDLATAPAQLLTVVKSRPHSATVVAQFQGFDDRDLAEKLKAHTVWISRAEFPSVDEDEHYWVDLIGCLLYGDHNGQSVLVGQVANVFDNGAHAVLEVHLGFLNDQAQFISQLDVKQRPVVELVPFVEAYINEVDQSKKTILSSWPFIPN</sequence>
<dbReference type="AlphaFoldDB" id="A0A1U9JYW8"/>
<proteinExistence type="inferred from homology"/>
<dbReference type="SUPFAM" id="SSF50447">
    <property type="entry name" value="Translation proteins"/>
    <property type="match status" value="1"/>
</dbReference>
<dbReference type="GO" id="GO:0006364">
    <property type="term" value="P:rRNA processing"/>
    <property type="evidence" value="ECO:0007669"/>
    <property type="project" value="UniProtKB-UniRule"/>
</dbReference>
<keyword evidence="4 5" id="KW-0143">Chaperone</keyword>
<evidence type="ECO:0000259" key="6">
    <source>
        <dbReference type="Pfam" id="PF01782"/>
    </source>
</evidence>
<dbReference type="OrthoDB" id="9783509at2"/>
<comment type="domain">
    <text evidence="5">The PRC barrel domain binds ribosomal protein uS19.</text>
</comment>
<dbReference type="GO" id="GO:0005840">
    <property type="term" value="C:ribosome"/>
    <property type="evidence" value="ECO:0007669"/>
    <property type="project" value="InterPro"/>
</dbReference>
<name>A0A1U9JYW8_9BURK</name>
<keyword evidence="1 5" id="KW-0963">Cytoplasm</keyword>
<evidence type="ECO:0000256" key="4">
    <source>
        <dbReference type="ARBA" id="ARBA00023186"/>
    </source>
</evidence>
<dbReference type="PANTHER" id="PTHR33692:SF1">
    <property type="entry name" value="RIBOSOME MATURATION FACTOR RIMM"/>
    <property type="match status" value="1"/>
</dbReference>
<dbReference type="Proteomes" id="UP000189369">
    <property type="component" value="Chromosome"/>
</dbReference>
<dbReference type="PANTHER" id="PTHR33692">
    <property type="entry name" value="RIBOSOME MATURATION FACTOR RIMM"/>
    <property type="match status" value="1"/>
</dbReference>
<dbReference type="InterPro" id="IPR056792">
    <property type="entry name" value="PRC_RimM"/>
</dbReference>
<accession>A0A1U9JYW8</accession>
<reference evidence="8 9" key="1">
    <citation type="submission" date="2017-01" db="EMBL/GenBank/DDBJ databases">
        <title>Complete Genome Sequence of Paenalcaligenes hominis, Isolated from a paraplegic Patient with neurogenic bladder.</title>
        <authorList>
            <person name="Mukhopadhyay R."/>
            <person name="Joaquin J."/>
            <person name="Hogue R."/>
            <person name="Kilaru A."/>
            <person name="Jospin G."/>
            <person name="Mars K."/>
            <person name="Eisen J.A."/>
            <person name="Chaturvedi V."/>
        </authorList>
    </citation>
    <scope>NUCLEOTIDE SEQUENCE [LARGE SCALE GENOMIC DNA]</scope>
    <source>
        <strain evidence="8 9">15S00501</strain>
    </source>
</reference>
<evidence type="ECO:0000256" key="1">
    <source>
        <dbReference type="ARBA" id="ARBA00022490"/>
    </source>
</evidence>
<dbReference type="GO" id="GO:0042274">
    <property type="term" value="P:ribosomal small subunit biogenesis"/>
    <property type="evidence" value="ECO:0007669"/>
    <property type="project" value="UniProtKB-UniRule"/>
</dbReference>
<keyword evidence="3 5" id="KW-0698">rRNA processing</keyword>
<comment type="subcellular location">
    <subcellularLocation>
        <location evidence="5">Cytoplasm</location>
    </subcellularLocation>
</comment>
<protein>
    <recommendedName>
        <fullName evidence="5">Ribosome maturation factor RimM</fullName>
    </recommendedName>
</protein>
<evidence type="ECO:0000256" key="2">
    <source>
        <dbReference type="ARBA" id="ARBA00022517"/>
    </source>
</evidence>